<proteinExistence type="predicted"/>
<evidence type="ECO:0000259" key="1">
    <source>
        <dbReference type="Pfam" id="PF18803"/>
    </source>
</evidence>
<sequence>MFLTVWRDDRDLFLQEFIRLEGRGVFTEDCCELCHNKGEFRCIDCVAVQFLCGGCISRVHSFNPFHTLEKWTGSYFHRSSLREAGHVLQLGHHPSDQCTSPQWSTKTFTIVHINGVHLIDLAFCGCNHAGDHGTRVQQLLRRRLFPATSTDPQTACTFLLLKSAQLLSLQSKLSLYDYYLAIEQLTDATGTSNVNVRYKAFLRCLRMWRHIRMAKRGGRAYDPTGIPGTSPGELAVLCPACPIPSVNLPSNWRSVGKDLEYLYYQAFGIDTCFRFKRRQVSSYERDPELGPGFAYLVAWDSYSEYLRRFTNQQEMSTCSGLSALDHANSKFTRGYATTGIKGRDPSKRASGWYSALPQFFLPLIPTHRSTSHNPETKKIASYDIMCQWSINLRDRLKGIPLENAESLDDQIIARVVPKFHLAAHKEDCRISFSLNYEPGVGRSDMEGPERTWFGLQGGGSTKDQGPGYWSDAMDDKFGHWNWLKLVRLGTLLAKKYRNALTQSVTHTDEFTALCVDIPLETVDSWTNRILDWENDRSQPNPYFNPSSGPSELEIRRRLTLEEEKDEAASTVVNSINEVTETKYLLYGLELEDRQCKLNVLLASATSDLLPTSIVELRTTFRRRLLRFRQLQVQYQPETISLLAQLSPTGENPDCIHETPLLLPSSLPPGTLKECSKHLVSMENQLRVGQCRDSLVQLRTKLTAQARLLKHKYVHVRHQGPNTRSQSLLNRNMKKIQAISAKYRHAFTALQVLDPHDGSEWRSEFLELRTQDVRYFSEVELPNAPTQERAEELRARTLLNGGAMPEGNRTISWIWRGSLKDNSEDQGEEFRLEWSKAYARSARWNEEVLLLREEMRRVLEFLKWRSKGWLQKGDIELISPLSTCPFQLEGLRAYADRQAHIFGDLHNHFLGIWTGLELPWQHLSEPFYPTDLCLDAMELDGEDV</sequence>
<dbReference type="AlphaFoldDB" id="A0A9P6HL15"/>
<dbReference type="Pfam" id="PF18803">
    <property type="entry name" value="CxC2"/>
    <property type="match status" value="1"/>
</dbReference>
<organism evidence="2 3">
    <name type="scientific">Thelephora terrestris</name>
    <dbReference type="NCBI Taxonomy" id="56493"/>
    <lineage>
        <taxon>Eukaryota</taxon>
        <taxon>Fungi</taxon>
        <taxon>Dikarya</taxon>
        <taxon>Basidiomycota</taxon>
        <taxon>Agaricomycotina</taxon>
        <taxon>Agaricomycetes</taxon>
        <taxon>Thelephorales</taxon>
        <taxon>Thelephoraceae</taxon>
        <taxon>Thelephora</taxon>
    </lineage>
</organism>
<dbReference type="OrthoDB" id="3192989at2759"/>
<dbReference type="Pfam" id="PF18758">
    <property type="entry name" value="KDZ"/>
    <property type="match status" value="1"/>
</dbReference>
<feature type="domain" description="CxC2-like cysteine cluster KDZ transposase-associated" evidence="1">
    <location>
        <begin position="81"/>
        <end position="190"/>
    </location>
</feature>
<reference evidence="2" key="1">
    <citation type="journal article" date="2020" name="Nat. Commun.">
        <title>Large-scale genome sequencing of mycorrhizal fungi provides insights into the early evolution of symbiotic traits.</title>
        <authorList>
            <person name="Miyauchi S."/>
            <person name="Kiss E."/>
            <person name="Kuo A."/>
            <person name="Drula E."/>
            <person name="Kohler A."/>
            <person name="Sanchez-Garcia M."/>
            <person name="Morin E."/>
            <person name="Andreopoulos B."/>
            <person name="Barry K.W."/>
            <person name="Bonito G."/>
            <person name="Buee M."/>
            <person name="Carver A."/>
            <person name="Chen C."/>
            <person name="Cichocki N."/>
            <person name="Clum A."/>
            <person name="Culley D."/>
            <person name="Crous P.W."/>
            <person name="Fauchery L."/>
            <person name="Girlanda M."/>
            <person name="Hayes R.D."/>
            <person name="Keri Z."/>
            <person name="LaButti K."/>
            <person name="Lipzen A."/>
            <person name="Lombard V."/>
            <person name="Magnuson J."/>
            <person name="Maillard F."/>
            <person name="Murat C."/>
            <person name="Nolan M."/>
            <person name="Ohm R.A."/>
            <person name="Pangilinan J."/>
            <person name="Pereira M.F."/>
            <person name="Perotto S."/>
            <person name="Peter M."/>
            <person name="Pfister S."/>
            <person name="Riley R."/>
            <person name="Sitrit Y."/>
            <person name="Stielow J.B."/>
            <person name="Szollosi G."/>
            <person name="Zifcakova L."/>
            <person name="Stursova M."/>
            <person name="Spatafora J.W."/>
            <person name="Tedersoo L."/>
            <person name="Vaario L.M."/>
            <person name="Yamada A."/>
            <person name="Yan M."/>
            <person name="Wang P."/>
            <person name="Xu J."/>
            <person name="Bruns T."/>
            <person name="Baldrian P."/>
            <person name="Vilgalys R."/>
            <person name="Dunand C."/>
            <person name="Henrissat B."/>
            <person name="Grigoriev I.V."/>
            <person name="Hibbett D."/>
            <person name="Nagy L.G."/>
            <person name="Martin F.M."/>
        </authorList>
    </citation>
    <scope>NUCLEOTIDE SEQUENCE</scope>
    <source>
        <strain evidence="2">UH-Tt-Lm1</strain>
    </source>
</reference>
<comment type="caution">
    <text evidence="2">The sequence shown here is derived from an EMBL/GenBank/DDBJ whole genome shotgun (WGS) entry which is preliminary data.</text>
</comment>
<dbReference type="InterPro" id="IPR040521">
    <property type="entry name" value="KDZ"/>
</dbReference>
<dbReference type="CDD" id="cd19757">
    <property type="entry name" value="Bbox1"/>
    <property type="match status" value="1"/>
</dbReference>
<protein>
    <recommendedName>
        <fullName evidence="1">CxC2-like cysteine cluster KDZ transposase-associated domain-containing protein</fullName>
    </recommendedName>
</protein>
<evidence type="ECO:0000313" key="3">
    <source>
        <dbReference type="Proteomes" id="UP000736335"/>
    </source>
</evidence>
<accession>A0A9P6HL15</accession>
<keyword evidence="3" id="KW-1185">Reference proteome</keyword>
<reference evidence="2" key="2">
    <citation type="submission" date="2020-11" db="EMBL/GenBank/DDBJ databases">
        <authorList>
            <consortium name="DOE Joint Genome Institute"/>
            <person name="Kuo A."/>
            <person name="Miyauchi S."/>
            <person name="Kiss E."/>
            <person name="Drula E."/>
            <person name="Kohler A."/>
            <person name="Sanchez-Garcia M."/>
            <person name="Andreopoulos B."/>
            <person name="Barry K.W."/>
            <person name="Bonito G."/>
            <person name="Buee M."/>
            <person name="Carver A."/>
            <person name="Chen C."/>
            <person name="Cichocki N."/>
            <person name="Clum A."/>
            <person name="Culley D."/>
            <person name="Crous P.W."/>
            <person name="Fauchery L."/>
            <person name="Girlanda M."/>
            <person name="Hayes R."/>
            <person name="Keri Z."/>
            <person name="Labutti K."/>
            <person name="Lipzen A."/>
            <person name="Lombard V."/>
            <person name="Magnuson J."/>
            <person name="Maillard F."/>
            <person name="Morin E."/>
            <person name="Murat C."/>
            <person name="Nolan M."/>
            <person name="Ohm R."/>
            <person name="Pangilinan J."/>
            <person name="Pereira M."/>
            <person name="Perotto S."/>
            <person name="Peter M."/>
            <person name="Riley R."/>
            <person name="Sitrit Y."/>
            <person name="Stielow B."/>
            <person name="Szollosi G."/>
            <person name="Zifcakova L."/>
            <person name="Stursova M."/>
            <person name="Spatafora J.W."/>
            <person name="Tedersoo L."/>
            <person name="Vaario L.-M."/>
            <person name="Yamada A."/>
            <person name="Yan M."/>
            <person name="Wang P."/>
            <person name="Xu J."/>
            <person name="Bruns T."/>
            <person name="Baldrian P."/>
            <person name="Vilgalys R."/>
            <person name="Henrissat B."/>
            <person name="Grigoriev I.V."/>
            <person name="Hibbett D."/>
            <person name="Nagy L.G."/>
            <person name="Martin F.M."/>
        </authorList>
    </citation>
    <scope>NUCLEOTIDE SEQUENCE</scope>
    <source>
        <strain evidence="2">UH-Tt-Lm1</strain>
    </source>
</reference>
<evidence type="ECO:0000313" key="2">
    <source>
        <dbReference type="EMBL" id="KAF9789424.1"/>
    </source>
</evidence>
<name>A0A9P6HL15_9AGAM</name>
<dbReference type="EMBL" id="WIUZ02000003">
    <property type="protein sequence ID" value="KAF9789424.1"/>
    <property type="molecule type" value="Genomic_DNA"/>
</dbReference>
<gene>
    <name evidence="2" type="ORF">BJ322DRAFT_1018082</name>
</gene>
<dbReference type="Proteomes" id="UP000736335">
    <property type="component" value="Unassembled WGS sequence"/>
</dbReference>
<dbReference type="InterPro" id="IPR041457">
    <property type="entry name" value="CxC2_KDZ-assoc"/>
</dbReference>